<keyword evidence="14" id="KW-1185">Reference proteome</keyword>
<dbReference type="Gene3D" id="2.40.170.20">
    <property type="entry name" value="TonB-dependent receptor, beta-barrel domain"/>
    <property type="match status" value="1"/>
</dbReference>
<evidence type="ECO:0000256" key="5">
    <source>
        <dbReference type="ARBA" id="ARBA00023077"/>
    </source>
</evidence>
<dbReference type="GO" id="GO:0009279">
    <property type="term" value="C:cell outer membrane"/>
    <property type="evidence" value="ECO:0007669"/>
    <property type="project" value="UniProtKB-SubCell"/>
</dbReference>
<protein>
    <submittedName>
        <fullName evidence="13">SusC/RagA family TonB-linked outer membrane protein</fullName>
    </submittedName>
</protein>
<dbReference type="AlphaFoldDB" id="A0A2R3Z1Y8"/>
<evidence type="ECO:0000313" key="14">
    <source>
        <dbReference type="Proteomes" id="UP000241507"/>
    </source>
</evidence>
<sequence>MKKRLNGFLTLLLVLVVQIAFAQERTITGTVVGENGLPLLGVNVLVKGTEVGTQTDFDGMYKIEASQGDVLVFSFIGMERTEKTVGAENIINVTMVPDAQSLQEVIVVGYGEQTRKSLTTAVAKVDGEQIKSIATPTISGALQGSANGLQVNQNSGAPGGGFSVRVRGASSISGSNEPLYVVDGVPILSGSIGENDFFGGQNNDVLANINFSDIESIQVLKDASSAAIYGARGANGVVLITTKRGKAGKTSVEINSYAGFQEPINKYELFTAGQYYEFGDRAFESAFGVPGMLSKGMILGENILEREGAASLEDLYAMDFGDNYIDAVYRNSAVLVRQTDVTISGGSDRARFYTNFTDFNQEGAIKSQLFKRRSLSFNANFKANEKLDLDAGVSITQSFNRRVNGDNNIYGVLSTAVLERPGEDLFNEDGTYNTSSFIFSNPLQNALVDKSTSENLRIFSNLGLRYEIYKDLSFYSKASLERLDYNELVFNPATTRRGQGSNGYSYKGVYQINRWNVTNTLNYSKDVGNFDFTGLLGFSFEGTNTETTQVDGNQIPAGLELPGNAAVPTTAYNAIDENKLFSYFGRAGVSYLDKIFFEGTLRADASSVFGAGQQIGYFPAVSGAYIISDEDFFKNKTLTNWKLRASWGQTGNSTGLGNYGSRGLAYVRSYEGNPGLGVGQLAAPDLSWETTTQVNVGTDITLFDRIDLTYDYYVKTTDDLLLSRPLRNSSGFTSVAANVGKVENRGHEISLNARIFQGDFNWTTQFQAAYNKNEILSLEKDAAGEFIPIDRGFATRLAVGQSLSAFYGLQADGIYREGDDIPEALAARGIGPGDVKYIDINGDGNINANDRTFIGNALPKWTGNFRNTFRWNNFDLSANLQFEYDKDIYNNSLGFAGASGSYLFNKFASQLDYYTEDNQDATLPAPRYGSRQSYNNQDSDRFIEDASYVRLKEVVLGYTLNPEINGTPISLRIYIGGDNLWTETDYTGLDPEVNAFGSDNAARGTDFFTQGLNKVYKVGVNLKF</sequence>
<evidence type="ECO:0000313" key="13">
    <source>
        <dbReference type="EMBL" id="AVR44274.1"/>
    </source>
</evidence>
<dbReference type="InterPro" id="IPR008969">
    <property type="entry name" value="CarboxyPept-like_regulatory"/>
</dbReference>
<evidence type="ECO:0000256" key="10">
    <source>
        <dbReference type="SAM" id="SignalP"/>
    </source>
</evidence>
<comment type="subcellular location">
    <subcellularLocation>
        <location evidence="1 8">Cell outer membrane</location>
        <topology evidence="1 8">Multi-pass membrane protein</topology>
    </subcellularLocation>
</comment>
<evidence type="ECO:0000256" key="6">
    <source>
        <dbReference type="ARBA" id="ARBA00023136"/>
    </source>
</evidence>
<dbReference type="InterPro" id="IPR037066">
    <property type="entry name" value="Plug_dom_sf"/>
</dbReference>
<dbReference type="PROSITE" id="PS52016">
    <property type="entry name" value="TONB_DEPENDENT_REC_3"/>
    <property type="match status" value="1"/>
</dbReference>
<feature type="chain" id="PRO_5015324216" evidence="10">
    <location>
        <begin position="23"/>
        <end position="1024"/>
    </location>
</feature>
<evidence type="ECO:0000256" key="7">
    <source>
        <dbReference type="ARBA" id="ARBA00023237"/>
    </source>
</evidence>
<dbReference type="Pfam" id="PF00593">
    <property type="entry name" value="TonB_dep_Rec_b-barrel"/>
    <property type="match status" value="1"/>
</dbReference>
<dbReference type="InterPro" id="IPR012910">
    <property type="entry name" value="Plug_dom"/>
</dbReference>
<dbReference type="Pfam" id="PF13715">
    <property type="entry name" value="CarbopepD_reg_2"/>
    <property type="match status" value="1"/>
</dbReference>
<keyword evidence="2 8" id="KW-0813">Transport</keyword>
<comment type="similarity">
    <text evidence="8 9">Belongs to the TonB-dependent receptor family.</text>
</comment>
<proteinExistence type="inferred from homology"/>
<evidence type="ECO:0000256" key="1">
    <source>
        <dbReference type="ARBA" id="ARBA00004571"/>
    </source>
</evidence>
<evidence type="ECO:0000259" key="12">
    <source>
        <dbReference type="Pfam" id="PF07715"/>
    </source>
</evidence>
<dbReference type="SUPFAM" id="SSF49464">
    <property type="entry name" value="Carboxypeptidase regulatory domain-like"/>
    <property type="match status" value="1"/>
</dbReference>
<keyword evidence="6 8" id="KW-0472">Membrane</keyword>
<gene>
    <name evidence="13" type="ORF">C7S20_02820</name>
</gene>
<dbReference type="Proteomes" id="UP000241507">
    <property type="component" value="Chromosome"/>
</dbReference>
<dbReference type="RefSeq" id="WP_107011052.1">
    <property type="nucleotide sequence ID" value="NZ_CP028136.1"/>
</dbReference>
<dbReference type="InterPro" id="IPR039426">
    <property type="entry name" value="TonB-dep_rcpt-like"/>
</dbReference>
<feature type="signal peptide" evidence="10">
    <location>
        <begin position="1"/>
        <end position="22"/>
    </location>
</feature>
<evidence type="ECO:0000256" key="3">
    <source>
        <dbReference type="ARBA" id="ARBA00022452"/>
    </source>
</evidence>
<dbReference type="KEGG" id="grs:C7S20_02820"/>
<dbReference type="OrthoDB" id="9768177at2"/>
<keyword evidence="4 8" id="KW-0812">Transmembrane</keyword>
<evidence type="ECO:0000259" key="11">
    <source>
        <dbReference type="Pfam" id="PF00593"/>
    </source>
</evidence>
<feature type="domain" description="TonB-dependent receptor-like beta-barrel" evidence="11">
    <location>
        <begin position="451"/>
        <end position="980"/>
    </location>
</feature>
<dbReference type="InterPro" id="IPR000531">
    <property type="entry name" value="Beta-barrel_TonB"/>
</dbReference>
<dbReference type="Gene3D" id="2.170.130.10">
    <property type="entry name" value="TonB-dependent receptor, plug domain"/>
    <property type="match status" value="1"/>
</dbReference>
<dbReference type="Pfam" id="PF07715">
    <property type="entry name" value="Plug"/>
    <property type="match status" value="1"/>
</dbReference>
<dbReference type="NCBIfam" id="TIGR04057">
    <property type="entry name" value="SusC_RagA_signa"/>
    <property type="match status" value="1"/>
</dbReference>
<dbReference type="InterPro" id="IPR023996">
    <property type="entry name" value="TonB-dep_OMP_SusC/RagA"/>
</dbReference>
<dbReference type="SUPFAM" id="SSF56935">
    <property type="entry name" value="Porins"/>
    <property type="match status" value="1"/>
</dbReference>
<feature type="domain" description="TonB-dependent receptor plug" evidence="12">
    <location>
        <begin position="116"/>
        <end position="237"/>
    </location>
</feature>
<evidence type="ECO:0000256" key="4">
    <source>
        <dbReference type="ARBA" id="ARBA00022692"/>
    </source>
</evidence>
<accession>A0A2R3Z1Y8</accession>
<evidence type="ECO:0000256" key="2">
    <source>
        <dbReference type="ARBA" id="ARBA00022448"/>
    </source>
</evidence>
<name>A0A2R3Z1Y8_9FLAO</name>
<dbReference type="EMBL" id="CP028136">
    <property type="protein sequence ID" value="AVR44274.1"/>
    <property type="molecule type" value="Genomic_DNA"/>
</dbReference>
<keyword evidence="3 8" id="KW-1134">Transmembrane beta strand</keyword>
<keyword evidence="7 8" id="KW-0998">Cell outer membrane</keyword>
<evidence type="ECO:0000256" key="8">
    <source>
        <dbReference type="PROSITE-ProRule" id="PRU01360"/>
    </source>
</evidence>
<keyword evidence="5 9" id="KW-0798">TonB box</keyword>
<reference evidence="14" key="1">
    <citation type="submission" date="2018-03" db="EMBL/GenBank/DDBJ databases">
        <title>Gramella fulva sp. nov., isolated from a dry surface of tidal flat.</title>
        <authorList>
            <person name="Hwang S.H."/>
            <person name="Hwang W.M."/>
            <person name="Kang K."/>
            <person name="Ahn T.-Y."/>
        </authorList>
    </citation>
    <scope>NUCLEOTIDE SEQUENCE [LARGE SCALE GENOMIC DNA]</scope>
    <source>
        <strain evidence="14">SH35</strain>
    </source>
</reference>
<keyword evidence="10" id="KW-0732">Signal</keyword>
<dbReference type="InterPro" id="IPR023997">
    <property type="entry name" value="TonB-dep_OMP_SusC/RagA_CS"/>
</dbReference>
<dbReference type="InterPro" id="IPR036942">
    <property type="entry name" value="Beta-barrel_TonB_sf"/>
</dbReference>
<evidence type="ECO:0000256" key="9">
    <source>
        <dbReference type="RuleBase" id="RU003357"/>
    </source>
</evidence>
<dbReference type="NCBIfam" id="TIGR04056">
    <property type="entry name" value="OMP_RagA_SusC"/>
    <property type="match status" value="1"/>
</dbReference>
<organism evidence="13 14">
    <name type="scientific">Christiangramia fulva</name>
    <dbReference type="NCBI Taxonomy" id="2126553"/>
    <lineage>
        <taxon>Bacteria</taxon>
        <taxon>Pseudomonadati</taxon>
        <taxon>Bacteroidota</taxon>
        <taxon>Flavobacteriia</taxon>
        <taxon>Flavobacteriales</taxon>
        <taxon>Flavobacteriaceae</taxon>
        <taxon>Christiangramia</taxon>
    </lineage>
</organism>